<feature type="non-terminal residue" evidence="1">
    <location>
        <position position="97"/>
    </location>
</feature>
<reference evidence="1" key="1">
    <citation type="journal article" date="2023" name="IScience">
        <title>Live-bearing cockroach genome reveals convergent evolutionary mechanisms linked to viviparity in insects and beyond.</title>
        <authorList>
            <person name="Fouks B."/>
            <person name="Harrison M.C."/>
            <person name="Mikhailova A.A."/>
            <person name="Marchal E."/>
            <person name="English S."/>
            <person name="Carruthers M."/>
            <person name="Jennings E.C."/>
            <person name="Chiamaka E.L."/>
            <person name="Frigard R.A."/>
            <person name="Pippel M."/>
            <person name="Attardo G.M."/>
            <person name="Benoit J.B."/>
            <person name="Bornberg-Bauer E."/>
            <person name="Tobe S.S."/>
        </authorList>
    </citation>
    <scope>NUCLEOTIDE SEQUENCE</scope>
    <source>
        <strain evidence="1">Stay&amp;Tobe</strain>
    </source>
</reference>
<evidence type="ECO:0000313" key="2">
    <source>
        <dbReference type="Proteomes" id="UP001233999"/>
    </source>
</evidence>
<dbReference type="EMBL" id="JASPKZ010004955">
    <property type="protein sequence ID" value="KAJ9589263.1"/>
    <property type="molecule type" value="Genomic_DNA"/>
</dbReference>
<keyword evidence="2" id="KW-1185">Reference proteome</keyword>
<gene>
    <name evidence="1" type="ORF">L9F63_017508</name>
</gene>
<evidence type="ECO:0000313" key="1">
    <source>
        <dbReference type="EMBL" id="KAJ9589263.1"/>
    </source>
</evidence>
<feature type="non-terminal residue" evidence="1">
    <location>
        <position position="1"/>
    </location>
</feature>
<organism evidence="1 2">
    <name type="scientific">Diploptera punctata</name>
    <name type="common">Pacific beetle cockroach</name>
    <dbReference type="NCBI Taxonomy" id="6984"/>
    <lineage>
        <taxon>Eukaryota</taxon>
        <taxon>Metazoa</taxon>
        <taxon>Ecdysozoa</taxon>
        <taxon>Arthropoda</taxon>
        <taxon>Hexapoda</taxon>
        <taxon>Insecta</taxon>
        <taxon>Pterygota</taxon>
        <taxon>Neoptera</taxon>
        <taxon>Polyneoptera</taxon>
        <taxon>Dictyoptera</taxon>
        <taxon>Blattodea</taxon>
        <taxon>Blaberoidea</taxon>
        <taxon>Blaberidae</taxon>
        <taxon>Diplopterinae</taxon>
        <taxon>Diploptera</taxon>
    </lineage>
</organism>
<sequence>SHHSYCAHHPMKRNSYFLWNGLSALRQPPGHGEISPHQRNEMLGGLTPHSLRISTSAHMTQQGSHVAPCNRQLYKFIMMTNVCRMNFSFGIFWPVLA</sequence>
<reference evidence="1" key="2">
    <citation type="submission" date="2023-05" db="EMBL/GenBank/DDBJ databases">
        <authorList>
            <person name="Fouks B."/>
        </authorList>
    </citation>
    <scope>NUCLEOTIDE SEQUENCE</scope>
    <source>
        <strain evidence="1">Stay&amp;Tobe</strain>
        <tissue evidence="1">Testes</tissue>
    </source>
</reference>
<name>A0AAD7ZYT8_DIPPU</name>
<protein>
    <submittedName>
        <fullName evidence="1">Uncharacterized protein</fullName>
    </submittedName>
</protein>
<dbReference type="Proteomes" id="UP001233999">
    <property type="component" value="Unassembled WGS sequence"/>
</dbReference>
<proteinExistence type="predicted"/>
<dbReference type="AlphaFoldDB" id="A0AAD7ZYT8"/>
<comment type="caution">
    <text evidence="1">The sequence shown here is derived from an EMBL/GenBank/DDBJ whole genome shotgun (WGS) entry which is preliminary data.</text>
</comment>
<accession>A0AAD7ZYT8</accession>